<dbReference type="GO" id="GO:0071469">
    <property type="term" value="P:cellular response to alkaline pH"/>
    <property type="evidence" value="ECO:0007669"/>
    <property type="project" value="EnsemblFungi"/>
</dbReference>
<dbReference type="GO" id="GO:0071454">
    <property type="term" value="P:cellular response to anoxia"/>
    <property type="evidence" value="ECO:0007669"/>
    <property type="project" value="EnsemblFungi"/>
</dbReference>
<dbReference type="GO" id="GO:0001227">
    <property type="term" value="F:DNA-binding transcription repressor activity, RNA polymerase II-specific"/>
    <property type="evidence" value="ECO:0007669"/>
    <property type="project" value="EnsemblFungi"/>
</dbReference>
<dbReference type="FunFam" id="3.30.160.60:FF:002343">
    <property type="entry name" value="Zinc finger protein 33A"/>
    <property type="match status" value="1"/>
</dbReference>
<evidence type="ECO:0000256" key="7">
    <source>
        <dbReference type="ARBA" id="ARBA00023242"/>
    </source>
</evidence>
<evidence type="ECO:0000259" key="11">
    <source>
        <dbReference type="PROSITE" id="PS50157"/>
    </source>
</evidence>
<dbReference type="KEGG" id="kng:KNAG_0J02850"/>
<name>J7S9Y1_HUIN7</name>
<feature type="compositionally biased region" description="Low complexity" evidence="10">
    <location>
        <begin position="54"/>
        <end position="71"/>
    </location>
</feature>
<dbReference type="PROSITE" id="PS00028">
    <property type="entry name" value="ZINC_FINGER_C2H2_1"/>
    <property type="match status" value="2"/>
</dbReference>
<dbReference type="OMA" id="THLEGNE"/>
<evidence type="ECO:0000256" key="10">
    <source>
        <dbReference type="SAM" id="MobiDB-lite"/>
    </source>
</evidence>
<dbReference type="STRING" id="1071383.J7S9Y1"/>
<evidence type="ECO:0000256" key="5">
    <source>
        <dbReference type="ARBA" id="ARBA00022771"/>
    </source>
</evidence>
<evidence type="ECO:0000313" key="12">
    <source>
        <dbReference type="EMBL" id="CCK72364.1"/>
    </source>
</evidence>
<feature type="compositionally biased region" description="Low complexity" evidence="10">
    <location>
        <begin position="247"/>
        <end position="282"/>
    </location>
</feature>
<dbReference type="GO" id="GO:0010973">
    <property type="term" value="P:positive regulation of division septum assembly"/>
    <property type="evidence" value="ECO:0007669"/>
    <property type="project" value="EnsemblFungi"/>
</dbReference>
<dbReference type="GO" id="GO:0009272">
    <property type="term" value="P:fungal-type cell wall biogenesis"/>
    <property type="evidence" value="ECO:0007669"/>
    <property type="project" value="EnsemblFungi"/>
</dbReference>
<feature type="domain" description="C2H2-type" evidence="11">
    <location>
        <begin position="76"/>
        <end position="106"/>
    </location>
</feature>
<proteinExistence type="inferred from homology"/>
<dbReference type="InterPro" id="IPR036236">
    <property type="entry name" value="Znf_C2H2_sf"/>
</dbReference>
<evidence type="ECO:0000256" key="6">
    <source>
        <dbReference type="ARBA" id="ARBA00022833"/>
    </source>
</evidence>
<dbReference type="SUPFAM" id="SSF57667">
    <property type="entry name" value="beta-beta-alpha zinc fingers"/>
    <property type="match status" value="2"/>
</dbReference>
<dbReference type="RefSeq" id="XP_022466609.1">
    <property type="nucleotide sequence ID" value="XM_022610299.1"/>
</dbReference>
<keyword evidence="5 9" id="KW-0863">Zinc-finger</keyword>
<feature type="region of interest" description="Disordered" evidence="10">
    <location>
        <begin position="238"/>
        <end position="287"/>
    </location>
</feature>
<keyword evidence="2" id="KW-0678">Repressor</keyword>
<keyword evidence="6" id="KW-0862">Zinc</keyword>
<feature type="domain" description="C2H2-type" evidence="11">
    <location>
        <begin position="112"/>
        <end position="141"/>
    </location>
</feature>
<dbReference type="PANTHER" id="PTHR47257">
    <property type="entry name" value="PH-RESPONSE TRANSCRIPTION FACTOR PACC/RIM101"/>
    <property type="match status" value="1"/>
</dbReference>
<evidence type="ECO:0000256" key="3">
    <source>
        <dbReference type="ARBA" id="ARBA00022723"/>
    </source>
</evidence>
<dbReference type="SMART" id="SM00355">
    <property type="entry name" value="ZnF_C2H2"/>
    <property type="match status" value="3"/>
</dbReference>
<dbReference type="Proteomes" id="UP000006310">
    <property type="component" value="Chromosome 10"/>
</dbReference>
<dbReference type="PROSITE" id="PS50157">
    <property type="entry name" value="ZINC_FINGER_C2H2_2"/>
    <property type="match status" value="3"/>
</dbReference>
<evidence type="ECO:0000256" key="8">
    <source>
        <dbReference type="ARBA" id="ARBA00038089"/>
    </source>
</evidence>
<dbReference type="Pfam" id="PF21816">
    <property type="entry name" value="Zap1_zf1"/>
    <property type="match status" value="1"/>
</dbReference>
<dbReference type="InterPro" id="IPR048420">
    <property type="entry name" value="Zap1-like_Znf1"/>
</dbReference>
<keyword evidence="3" id="KW-0479">Metal-binding</keyword>
<evidence type="ECO:0000256" key="4">
    <source>
        <dbReference type="ARBA" id="ARBA00022737"/>
    </source>
</evidence>
<evidence type="ECO:0000256" key="2">
    <source>
        <dbReference type="ARBA" id="ARBA00022491"/>
    </source>
</evidence>
<dbReference type="GO" id="GO:0005634">
    <property type="term" value="C:nucleus"/>
    <property type="evidence" value="ECO:0007669"/>
    <property type="project" value="UniProtKB-SubCell"/>
</dbReference>
<evidence type="ECO:0000256" key="1">
    <source>
        <dbReference type="ARBA" id="ARBA00004123"/>
    </source>
</evidence>
<evidence type="ECO:0000313" key="13">
    <source>
        <dbReference type="Proteomes" id="UP000006310"/>
    </source>
</evidence>
<gene>
    <name evidence="12" type="primary">KNAG0J02850</name>
    <name evidence="12" type="ordered locus">KNAG_0J02850</name>
</gene>
<comment type="subcellular location">
    <subcellularLocation>
        <location evidence="1">Nucleus</location>
    </subcellularLocation>
</comment>
<feature type="region of interest" description="Disordered" evidence="10">
    <location>
        <begin position="49"/>
        <end position="71"/>
    </location>
</feature>
<dbReference type="HOGENOM" id="CLU_029652_0_0_1"/>
<dbReference type="Gene3D" id="3.30.160.60">
    <property type="entry name" value="Classic Zinc Finger"/>
    <property type="match status" value="2"/>
</dbReference>
<reference evidence="13" key="2">
    <citation type="submission" date="2012-08" db="EMBL/GenBank/DDBJ databases">
        <title>Genome sequence of Kazachstania naganishii.</title>
        <authorList>
            <person name="Gordon J.L."/>
            <person name="Armisen D."/>
            <person name="Proux-Wera E."/>
            <person name="OhEigeartaigh S.S."/>
            <person name="Byrne K.P."/>
            <person name="Wolfe K.H."/>
        </authorList>
    </citation>
    <scope>NUCLEOTIDE SEQUENCE [LARGE SCALE GENOMIC DNA]</scope>
    <source>
        <strain evidence="13">ATCC MYA-139 / BCRC 22969 / CBS 8797 / CCRC 22969 / KCTC 17520 / NBRC 10181 / NCYC 3082</strain>
    </source>
</reference>
<dbReference type="GO" id="GO:0030437">
    <property type="term" value="P:ascospore formation"/>
    <property type="evidence" value="ECO:0007669"/>
    <property type="project" value="EnsemblFungi"/>
</dbReference>
<dbReference type="InterPro" id="IPR013087">
    <property type="entry name" value="Znf_C2H2_type"/>
</dbReference>
<dbReference type="InterPro" id="IPR050806">
    <property type="entry name" value="pacC/RIM101"/>
</dbReference>
<dbReference type="OrthoDB" id="6155966at2759"/>
<sequence length="500" mass="55692">MYACRGDTRAVVGARAGVWARVWVSPVSRSASAAMALQLQDILNDETTREVTGSPLSPTASSDSSQQQQQQQQQEFACRWDSCSEKFMQPELLYSHVCQDHVGRKSKKNLQLNCHWDHCDVKTVKRDHITSHVRVHIPLKPFQCSNCAKKFKRPQDLKKHLKTHLEGNELLKRKRGPKTGSKRVGKAGASAARANYTIKPLARFVAEDLPHLDPSFNPQLVTQLQRYLPLPSQGQPLPTGVLYRKNSFSSTTSSSDVSSPASSPTATHHITNSSESSPSDTSLFNTINSMPKENVQTMATFFNKLSYNMGQQQQTVGNQYYRQVMIPVPTVPRLATISATTPPVLEKYPTMQQLPPLSATAGPIPSTNPPMMNTSQKNVTVLPPMSTMPLLTSRFNSQPQMSTNVMPPLNNSNGVAYHYRPFSMYQKSNGQTEACVEEEFEDIYSAVNLIRDYLVCSLLEEEGSDEEDVPDETSTSEIEDMMSKMSVSSTGRLKYPKIRV</sequence>
<dbReference type="GO" id="GO:0008270">
    <property type="term" value="F:zinc ion binding"/>
    <property type="evidence" value="ECO:0007669"/>
    <property type="project" value="UniProtKB-KW"/>
</dbReference>
<dbReference type="EMBL" id="HE978323">
    <property type="protein sequence ID" value="CCK72364.1"/>
    <property type="molecule type" value="Genomic_DNA"/>
</dbReference>
<dbReference type="AlphaFoldDB" id="J7S9Y1"/>
<organism evidence="12 13">
    <name type="scientific">Huiozyma naganishii (strain ATCC MYA-139 / BCRC 22969 / CBS 8797 / KCTC 17520 / NBRC 10181 / NCYC 3082 / Yp74L-3)</name>
    <name type="common">Yeast</name>
    <name type="synonym">Kazachstania naganishii</name>
    <dbReference type="NCBI Taxonomy" id="1071383"/>
    <lineage>
        <taxon>Eukaryota</taxon>
        <taxon>Fungi</taxon>
        <taxon>Dikarya</taxon>
        <taxon>Ascomycota</taxon>
        <taxon>Saccharomycotina</taxon>
        <taxon>Saccharomycetes</taxon>
        <taxon>Saccharomycetales</taxon>
        <taxon>Saccharomycetaceae</taxon>
        <taxon>Huiozyma</taxon>
    </lineage>
</organism>
<keyword evidence="4" id="KW-0677">Repeat</keyword>
<protein>
    <recommendedName>
        <fullName evidence="11">C2H2-type domain-containing protein</fullName>
    </recommendedName>
</protein>
<reference evidence="12 13" key="1">
    <citation type="journal article" date="2011" name="Proc. Natl. Acad. Sci. U.S.A.">
        <title>Evolutionary erosion of yeast sex chromosomes by mating-type switching accidents.</title>
        <authorList>
            <person name="Gordon J.L."/>
            <person name="Armisen D."/>
            <person name="Proux-Wera E."/>
            <person name="Oheigeartaigh S.S."/>
            <person name="Byrne K.P."/>
            <person name="Wolfe K.H."/>
        </authorList>
    </citation>
    <scope>NUCLEOTIDE SEQUENCE [LARGE SCALE GENOMIC DNA]</scope>
    <source>
        <strain evidence="13">ATCC MYA-139 / BCRC 22969 / CBS 8797 / CCRC 22969 / KCTC 17520 / NBRC 10181 / NCYC 3082</strain>
    </source>
</reference>
<dbReference type="GeneID" id="34528119"/>
<keyword evidence="7" id="KW-0539">Nucleus</keyword>
<comment type="similarity">
    <text evidence="8">Belongs to the pacC/RIM101 family.</text>
</comment>
<dbReference type="eggNOG" id="KOG1721">
    <property type="taxonomic scope" value="Eukaryota"/>
</dbReference>
<dbReference type="PANTHER" id="PTHR47257:SF1">
    <property type="entry name" value="PH-RESPONSE TRANSCRIPTION FACTOR PACC_RIM101"/>
    <property type="match status" value="1"/>
</dbReference>
<accession>J7S9Y1</accession>
<dbReference type="GO" id="GO:0045944">
    <property type="term" value="P:positive regulation of transcription by RNA polymerase II"/>
    <property type="evidence" value="ECO:0007669"/>
    <property type="project" value="EnsemblFungi"/>
</dbReference>
<feature type="region of interest" description="Disordered" evidence="10">
    <location>
        <begin position="461"/>
        <end position="490"/>
    </location>
</feature>
<keyword evidence="13" id="KW-1185">Reference proteome</keyword>
<evidence type="ECO:0000256" key="9">
    <source>
        <dbReference type="PROSITE-ProRule" id="PRU00042"/>
    </source>
</evidence>
<feature type="domain" description="C2H2-type" evidence="11">
    <location>
        <begin position="142"/>
        <end position="169"/>
    </location>
</feature>
<feature type="compositionally biased region" description="Acidic residues" evidence="10">
    <location>
        <begin position="461"/>
        <end position="471"/>
    </location>
</feature>